<organism evidence="1 2">
    <name type="scientific">Sorangium cellulosum</name>
    <name type="common">Polyangium cellulosum</name>
    <dbReference type="NCBI Taxonomy" id="56"/>
    <lineage>
        <taxon>Bacteria</taxon>
        <taxon>Pseudomonadati</taxon>
        <taxon>Myxococcota</taxon>
        <taxon>Polyangia</taxon>
        <taxon>Polyangiales</taxon>
        <taxon>Polyangiaceae</taxon>
        <taxon>Sorangium</taxon>
    </lineage>
</organism>
<reference evidence="1 2" key="1">
    <citation type="submission" date="2014-02" db="EMBL/GenBank/DDBJ databases">
        <title>The small core and large imbalanced accessory genome model reveals a collaborative survival strategy of Sorangium cellulosum strains in nature.</title>
        <authorList>
            <person name="Han K."/>
            <person name="Peng R."/>
            <person name="Blom J."/>
            <person name="Li Y.-Z."/>
        </authorList>
    </citation>
    <scope>NUCLEOTIDE SEQUENCE [LARGE SCALE GENOMIC DNA]</scope>
    <source>
        <strain evidence="1 2">So0008-312</strain>
    </source>
</reference>
<accession>A0A150QQH4</accession>
<protein>
    <submittedName>
        <fullName evidence="1">Uncharacterized protein</fullName>
    </submittedName>
</protein>
<dbReference type="Proteomes" id="UP000075260">
    <property type="component" value="Unassembled WGS sequence"/>
</dbReference>
<gene>
    <name evidence="1" type="ORF">BE15_31950</name>
</gene>
<dbReference type="EMBL" id="JEMA01000427">
    <property type="protein sequence ID" value="KYF70082.1"/>
    <property type="molecule type" value="Genomic_DNA"/>
</dbReference>
<evidence type="ECO:0000313" key="1">
    <source>
        <dbReference type="EMBL" id="KYF70082.1"/>
    </source>
</evidence>
<evidence type="ECO:0000313" key="2">
    <source>
        <dbReference type="Proteomes" id="UP000075260"/>
    </source>
</evidence>
<proteinExistence type="predicted"/>
<sequence length="125" mass="14197">MHSAFGSSCRSFRTRIFDGRSPLAMSSSASSELGRERRAVVAAGADTDVAALHAEHRELAIQRALSWMRVRRHGSLQRQQMGPKLRARSRHHVELELPQRVQGLPRLHRFILLDELIRASCQRHA</sequence>
<comment type="caution">
    <text evidence="1">The sequence shown here is derived from an EMBL/GenBank/DDBJ whole genome shotgun (WGS) entry which is preliminary data.</text>
</comment>
<dbReference type="AlphaFoldDB" id="A0A150QQH4"/>
<name>A0A150QQH4_SORCE</name>